<comment type="subunit">
    <text evidence="3">Homodimer.</text>
</comment>
<dbReference type="InterPro" id="IPR016454">
    <property type="entry name" value="Cysteine_dSase"/>
</dbReference>
<feature type="domain" description="Aminotransferase class V" evidence="12">
    <location>
        <begin position="3"/>
        <end position="374"/>
    </location>
</feature>
<dbReference type="PANTHER" id="PTHR11601:SF34">
    <property type="entry name" value="CYSTEINE DESULFURASE"/>
    <property type="match status" value="1"/>
</dbReference>
<reference evidence="13 14" key="2">
    <citation type="submission" date="2018-03" db="EMBL/GenBank/DDBJ databases">
        <title>The ancient ancestry and fast evolution of plastids.</title>
        <authorList>
            <person name="Moore K.R."/>
            <person name="Magnabosco C."/>
            <person name="Momper L."/>
            <person name="Gold D.A."/>
            <person name="Bosak T."/>
            <person name="Fournier G.P."/>
        </authorList>
    </citation>
    <scope>NUCLEOTIDE SEQUENCE [LARGE SCALE GENOMIC DNA]</scope>
    <source>
        <strain evidence="13 14">ULC18</strain>
    </source>
</reference>
<dbReference type="Gene3D" id="3.90.1150.10">
    <property type="entry name" value="Aspartate Aminotransferase, domain 1"/>
    <property type="match status" value="1"/>
</dbReference>
<comment type="catalytic activity">
    <reaction evidence="10">
        <text>(sulfur carrier)-H + L-cysteine = (sulfur carrier)-SH + L-alanine</text>
        <dbReference type="Rhea" id="RHEA:43892"/>
        <dbReference type="Rhea" id="RHEA-COMP:14737"/>
        <dbReference type="Rhea" id="RHEA-COMP:14739"/>
        <dbReference type="ChEBI" id="CHEBI:29917"/>
        <dbReference type="ChEBI" id="CHEBI:35235"/>
        <dbReference type="ChEBI" id="CHEBI:57972"/>
        <dbReference type="ChEBI" id="CHEBI:64428"/>
        <dbReference type="EC" id="2.8.1.7"/>
    </reaction>
</comment>
<dbReference type="EC" id="2.8.1.7" evidence="4"/>
<dbReference type="InterPro" id="IPR000192">
    <property type="entry name" value="Aminotrans_V_dom"/>
</dbReference>
<organism evidence="13 14">
    <name type="scientific">Stenomitos frigidus ULC18</name>
    <dbReference type="NCBI Taxonomy" id="2107698"/>
    <lineage>
        <taxon>Bacteria</taxon>
        <taxon>Bacillati</taxon>
        <taxon>Cyanobacteriota</taxon>
        <taxon>Cyanophyceae</taxon>
        <taxon>Leptolyngbyales</taxon>
        <taxon>Leptolyngbyaceae</taxon>
        <taxon>Stenomitos</taxon>
    </lineage>
</organism>
<evidence type="ECO:0000256" key="7">
    <source>
        <dbReference type="ARBA" id="ARBA00022898"/>
    </source>
</evidence>
<keyword evidence="7" id="KW-0663">Pyridoxal phosphate</keyword>
<evidence type="ECO:0000256" key="3">
    <source>
        <dbReference type="ARBA" id="ARBA00011738"/>
    </source>
</evidence>
<dbReference type="NCBIfam" id="NF002806">
    <property type="entry name" value="PRK02948.1"/>
    <property type="match status" value="1"/>
</dbReference>
<evidence type="ECO:0000256" key="8">
    <source>
        <dbReference type="ARBA" id="ARBA00023004"/>
    </source>
</evidence>
<dbReference type="InterPro" id="IPR015422">
    <property type="entry name" value="PyrdxlP-dep_Trfase_small"/>
</dbReference>
<dbReference type="SUPFAM" id="SSF53383">
    <property type="entry name" value="PLP-dependent transferases"/>
    <property type="match status" value="1"/>
</dbReference>
<protein>
    <recommendedName>
        <fullName evidence="4">cysteine desulfurase</fullName>
        <ecNumber evidence="4">2.8.1.7</ecNumber>
    </recommendedName>
</protein>
<dbReference type="OrthoDB" id="9808002at2"/>
<evidence type="ECO:0000256" key="5">
    <source>
        <dbReference type="ARBA" id="ARBA00022679"/>
    </source>
</evidence>
<dbReference type="PANTHER" id="PTHR11601">
    <property type="entry name" value="CYSTEINE DESULFURYLASE FAMILY MEMBER"/>
    <property type="match status" value="1"/>
</dbReference>
<evidence type="ECO:0000259" key="12">
    <source>
        <dbReference type="Pfam" id="PF00266"/>
    </source>
</evidence>
<proteinExistence type="inferred from homology"/>
<comment type="cofactor">
    <cofactor evidence="1 11">
        <name>pyridoxal 5'-phosphate</name>
        <dbReference type="ChEBI" id="CHEBI:597326"/>
    </cofactor>
</comment>
<dbReference type="InterPro" id="IPR015424">
    <property type="entry name" value="PyrdxlP-dep_Trfase"/>
</dbReference>
<reference evidence="14" key="1">
    <citation type="submission" date="2018-02" db="EMBL/GenBank/DDBJ databases">
        <authorList>
            <person name="Moore K."/>
            <person name="Momper L."/>
        </authorList>
    </citation>
    <scope>NUCLEOTIDE SEQUENCE [LARGE SCALE GENOMIC DNA]</scope>
    <source>
        <strain evidence="14">ULC18</strain>
    </source>
</reference>
<evidence type="ECO:0000256" key="11">
    <source>
        <dbReference type="RuleBase" id="RU004504"/>
    </source>
</evidence>
<gene>
    <name evidence="13" type="ORF">C7B82_21935</name>
</gene>
<keyword evidence="6" id="KW-0479">Metal-binding</keyword>
<evidence type="ECO:0000313" key="14">
    <source>
        <dbReference type="Proteomes" id="UP000239576"/>
    </source>
</evidence>
<dbReference type="AlphaFoldDB" id="A0A2T1DZH3"/>
<dbReference type="GO" id="GO:0051536">
    <property type="term" value="F:iron-sulfur cluster binding"/>
    <property type="evidence" value="ECO:0007669"/>
    <property type="project" value="UniProtKB-KW"/>
</dbReference>
<keyword evidence="8" id="KW-0408">Iron</keyword>
<evidence type="ECO:0000256" key="4">
    <source>
        <dbReference type="ARBA" id="ARBA00012239"/>
    </source>
</evidence>
<keyword evidence="14" id="KW-1185">Reference proteome</keyword>
<dbReference type="FunFam" id="3.40.640.10:FF:000084">
    <property type="entry name" value="IscS-like cysteine desulfurase"/>
    <property type="match status" value="1"/>
</dbReference>
<comment type="caution">
    <text evidence="13">The sequence shown here is derived from an EMBL/GenBank/DDBJ whole genome shotgun (WGS) entry which is preliminary data.</text>
</comment>
<dbReference type="InterPro" id="IPR020578">
    <property type="entry name" value="Aminotrans_V_PyrdxlP_BS"/>
</dbReference>
<keyword evidence="5" id="KW-0808">Transferase</keyword>
<evidence type="ECO:0000256" key="10">
    <source>
        <dbReference type="ARBA" id="ARBA00050776"/>
    </source>
</evidence>
<dbReference type="Proteomes" id="UP000239576">
    <property type="component" value="Unassembled WGS sequence"/>
</dbReference>
<dbReference type="PIRSF" id="PIRSF005572">
    <property type="entry name" value="NifS"/>
    <property type="match status" value="1"/>
</dbReference>
<evidence type="ECO:0000313" key="13">
    <source>
        <dbReference type="EMBL" id="PSB25784.1"/>
    </source>
</evidence>
<evidence type="ECO:0000256" key="9">
    <source>
        <dbReference type="ARBA" id="ARBA00023014"/>
    </source>
</evidence>
<sequence length="398" mass="42460">MQIYLDYSATTPTRPEAIAAMQAALIDEWGNPSSLHAWGQRAAIVVERARVQVARLLNAPAEAIVFTAGGTEADNLAVMGVVRQYATPQHVIISSVEHSAIAEPVCWLEQLGWDVTRLPVDTQGRVNPLDLRAALQANTVLVSIIYGQSEVGTLQPIQALGTIARAHGALFHTDAVQVVGRLPVDVQQLPVDLLSLSSHKLYGPQGAGALYVRPGVTLLPLVGGGGQEAKLRSGTQAVPAIAGFGVAAELAAQEMTIETPRLIRLRNQLFEQLADVPGLLPTGISGATLKETLWHRLPHHTSFYLQKADGETLNGKTLVRQMNLAGIGISAGSACHSGKLSPSPILQAMGYSDRAAKAGIRLTLGKQTTEADIDWTVMVLKQVLSRLTPELSLSRLSY</sequence>
<keyword evidence="9" id="KW-0411">Iron-sulfur</keyword>
<dbReference type="GO" id="GO:0046872">
    <property type="term" value="F:metal ion binding"/>
    <property type="evidence" value="ECO:0007669"/>
    <property type="project" value="UniProtKB-KW"/>
</dbReference>
<dbReference type="Gene3D" id="3.40.640.10">
    <property type="entry name" value="Type I PLP-dependent aspartate aminotransferase-like (Major domain)"/>
    <property type="match status" value="1"/>
</dbReference>
<dbReference type="EMBL" id="PVWK01000121">
    <property type="protein sequence ID" value="PSB25784.1"/>
    <property type="molecule type" value="Genomic_DNA"/>
</dbReference>
<dbReference type="Gene3D" id="1.10.260.50">
    <property type="match status" value="1"/>
</dbReference>
<comment type="similarity">
    <text evidence="2">Belongs to the class-V pyridoxal-phosphate-dependent aminotransferase family. NifS/IscS subfamily.</text>
</comment>
<dbReference type="RefSeq" id="WP_106258695.1">
    <property type="nucleotide sequence ID" value="NZ_CAWNSW010000160.1"/>
</dbReference>
<accession>A0A2T1DZH3</accession>
<dbReference type="InterPro" id="IPR015421">
    <property type="entry name" value="PyrdxlP-dep_Trfase_major"/>
</dbReference>
<dbReference type="PROSITE" id="PS00595">
    <property type="entry name" value="AA_TRANSFER_CLASS_5"/>
    <property type="match status" value="1"/>
</dbReference>
<evidence type="ECO:0000256" key="1">
    <source>
        <dbReference type="ARBA" id="ARBA00001933"/>
    </source>
</evidence>
<dbReference type="Pfam" id="PF00266">
    <property type="entry name" value="Aminotran_5"/>
    <property type="match status" value="1"/>
</dbReference>
<dbReference type="GO" id="GO:0031071">
    <property type="term" value="F:cysteine desulfurase activity"/>
    <property type="evidence" value="ECO:0007669"/>
    <property type="project" value="UniProtKB-EC"/>
</dbReference>
<evidence type="ECO:0000256" key="6">
    <source>
        <dbReference type="ARBA" id="ARBA00022723"/>
    </source>
</evidence>
<evidence type="ECO:0000256" key="2">
    <source>
        <dbReference type="ARBA" id="ARBA00006490"/>
    </source>
</evidence>
<name>A0A2T1DZH3_9CYAN</name>